<dbReference type="InterPro" id="IPR041633">
    <property type="entry name" value="Polbeta"/>
</dbReference>
<organism evidence="2 3">
    <name type="scientific">Candidatus Berkelbacteria bacterium Licking1014_7</name>
    <dbReference type="NCBI Taxonomy" id="2017147"/>
    <lineage>
        <taxon>Bacteria</taxon>
        <taxon>Candidatus Berkelbacteria</taxon>
    </lineage>
</organism>
<comment type="caution">
    <text evidence="2">The sequence shown here is derived from an EMBL/GenBank/DDBJ whole genome shotgun (WGS) entry which is preliminary data.</text>
</comment>
<dbReference type="AlphaFoldDB" id="A0A554LJC9"/>
<sequence>MKLEHISQKKLEKQLLKIFVKHLDLKKYKIFFFGSRVSGENSERSDIDVGIKGTRPIDLAVLGKIKDEIEELPILYKIDVVDFSRSDKDFQQIAQEYIEEITYDKV</sequence>
<evidence type="ECO:0000313" key="2">
    <source>
        <dbReference type="EMBL" id="TSC92985.1"/>
    </source>
</evidence>
<protein>
    <submittedName>
        <fullName evidence="2">DNA polymerase beta domain-containing protein</fullName>
    </submittedName>
</protein>
<dbReference type="Gene3D" id="3.30.460.10">
    <property type="entry name" value="Beta Polymerase, domain 2"/>
    <property type="match status" value="1"/>
</dbReference>
<accession>A0A554LJC9</accession>
<dbReference type="Pfam" id="PF18765">
    <property type="entry name" value="Polbeta"/>
    <property type="match status" value="1"/>
</dbReference>
<evidence type="ECO:0000259" key="1">
    <source>
        <dbReference type="Pfam" id="PF18765"/>
    </source>
</evidence>
<dbReference type="Proteomes" id="UP000315689">
    <property type="component" value="Unassembled WGS sequence"/>
</dbReference>
<name>A0A554LJC9_9BACT</name>
<gene>
    <name evidence="2" type="ORF">CEN89_350</name>
</gene>
<dbReference type="SUPFAM" id="SSF81301">
    <property type="entry name" value="Nucleotidyltransferase"/>
    <property type="match status" value="1"/>
</dbReference>
<dbReference type="InterPro" id="IPR043519">
    <property type="entry name" value="NT_sf"/>
</dbReference>
<reference evidence="2 3" key="1">
    <citation type="submission" date="2017-07" db="EMBL/GenBank/DDBJ databases">
        <title>Mechanisms for carbon and nitrogen cycling indicate functional differentiation within the Candidate Phyla Radiation.</title>
        <authorList>
            <person name="Danczak R.E."/>
            <person name="Johnston M.D."/>
            <person name="Kenah C."/>
            <person name="Slattery M."/>
            <person name="Wrighton K.C."/>
            <person name="Wilkins M.J."/>
        </authorList>
    </citation>
    <scope>NUCLEOTIDE SEQUENCE [LARGE SCALE GENOMIC DNA]</scope>
    <source>
        <strain evidence="2">Licking1014_7</strain>
    </source>
</reference>
<evidence type="ECO:0000313" key="3">
    <source>
        <dbReference type="Proteomes" id="UP000315689"/>
    </source>
</evidence>
<dbReference type="CDD" id="cd05403">
    <property type="entry name" value="NT_KNTase_like"/>
    <property type="match status" value="1"/>
</dbReference>
<proteinExistence type="predicted"/>
<dbReference type="EMBL" id="VMGK01000009">
    <property type="protein sequence ID" value="TSC92985.1"/>
    <property type="molecule type" value="Genomic_DNA"/>
</dbReference>
<feature type="domain" description="Polymerase beta nucleotidyltransferase" evidence="1">
    <location>
        <begin position="15"/>
        <end position="92"/>
    </location>
</feature>